<gene>
    <name evidence="6" type="ORF">COLO4_29659</name>
</gene>
<proteinExistence type="inferred from homology"/>
<dbReference type="GO" id="GO:0008239">
    <property type="term" value="F:dipeptidyl-peptidase activity"/>
    <property type="evidence" value="ECO:0007669"/>
    <property type="project" value="TreeGrafter"/>
</dbReference>
<dbReference type="FunFam" id="1.20.120.980:FF:000001">
    <property type="entry name" value="Dipeptidyl peptidase 7"/>
    <property type="match status" value="1"/>
</dbReference>
<dbReference type="SUPFAM" id="SSF53474">
    <property type="entry name" value="alpha/beta-Hydrolases"/>
    <property type="match status" value="1"/>
</dbReference>
<name>A0A1R3HDV3_9ROSI</name>
<dbReference type="OrthoDB" id="2130629at2759"/>
<dbReference type="GO" id="GO:0070008">
    <property type="term" value="F:serine-type exopeptidase activity"/>
    <property type="evidence" value="ECO:0007669"/>
    <property type="project" value="InterPro"/>
</dbReference>
<accession>A0A1R3HDV3</accession>
<evidence type="ECO:0000256" key="2">
    <source>
        <dbReference type="ARBA" id="ARBA00022670"/>
    </source>
</evidence>
<keyword evidence="7" id="KW-1185">Reference proteome</keyword>
<evidence type="ECO:0000256" key="5">
    <source>
        <dbReference type="ARBA" id="ARBA00023180"/>
    </source>
</evidence>
<comment type="caution">
    <text evidence="6">The sequence shown here is derived from an EMBL/GenBank/DDBJ whole genome shotgun (WGS) entry which is preliminary data.</text>
</comment>
<dbReference type="InterPro" id="IPR029058">
    <property type="entry name" value="AB_hydrolase_fold"/>
</dbReference>
<reference evidence="7" key="1">
    <citation type="submission" date="2013-09" db="EMBL/GenBank/DDBJ databases">
        <title>Corchorus olitorius genome sequencing.</title>
        <authorList>
            <person name="Alam M."/>
            <person name="Haque M.S."/>
            <person name="Islam M.S."/>
            <person name="Emdad E.M."/>
            <person name="Islam M.M."/>
            <person name="Ahmed B."/>
            <person name="Halim A."/>
            <person name="Hossen Q.M.M."/>
            <person name="Hossain M.Z."/>
            <person name="Ahmed R."/>
            <person name="Khan M.M."/>
            <person name="Islam R."/>
            <person name="Rashid M.M."/>
            <person name="Khan S.A."/>
            <person name="Rahman M.S."/>
            <person name="Alam M."/>
            <person name="Yahiya A.S."/>
            <person name="Khan M.S."/>
            <person name="Azam M.S."/>
            <person name="Haque T."/>
            <person name="Lashkar M.Z.H."/>
            <person name="Akhand A.I."/>
            <person name="Morshed G."/>
            <person name="Roy S."/>
            <person name="Uddin K.S."/>
            <person name="Rabeya T."/>
            <person name="Hossain A.S."/>
            <person name="Chowdhury A."/>
            <person name="Snigdha A.R."/>
            <person name="Mortoza M.S."/>
            <person name="Matin S.A."/>
            <person name="Hoque S.M.E."/>
            <person name="Islam M.K."/>
            <person name="Roy D.K."/>
            <person name="Haider R."/>
            <person name="Moosa M.M."/>
            <person name="Elias S.M."/>
            <person name="Hasan A.M."/>
            <person name="Jahan S."/>
            <person name="Shafiuddin M."/>
            <person name="Mahmood N."/>
            <person name="Shommy N.S."/>
        </authorList>
    </citation>
    <scope>NUCLEOTIDE SEQUENCE [LARGE SCALE GENOMIC DNA]</scope>
    <source>
        <strain evidence="7">cv. O-4</strain>
    </source>
</reference>
<keyword evidence="2" id="KW-0645">Protease</keyword>
<keyword evidence="5" id="KW-0325">Glycoprotein</keyword>
<organism evidence="6 7">
    <name type="scientific">Corchorus olitorius</name>
    <dbReference type="NCBI Taxonomy" id="93759"/>
    <lineage>
        <taxon>Eukaryota</taxon>
        <taxon>Viridiplantae</taxon>
        <taxon>Streptophyta</taxon>
        <taxon>Embryophyta</taxon>
        <taxon>Tracheophyta</taxon>
        <taxon>Spermatophyta</taxon>
        <taxon>Magnoliopsida</taxon>
        <taxon>eudicotyledons</taxon>
        <taxon>Gunneridae</taxon>
        <taxon>Pentapetalae</taxon>
        <taxon>rosids</taxon>
        <taxon>malvids</taxon>
        <taxon>Malvales</taxon>
        <taxon>Malvaceae</taxon>
        <taxon>Grewioideae</taxon>
        <taxon>Apeibeae</taxon>
        <taxon>Corchorus</taxon>
    </lineage>
</organism>
<evidence type="ECO:0000256" key="3">
    <source>
        <dbReference type="ARBA" id="ARBA00022729"/>
    </source>
</evidence>
<dbReference type="Gene3D" id="1.20.120.980">
    <property type="entry name" value="Serine carboxypeptidase S28, SKS domain"/>
    <property type="match status" value="1"/>
</dbReference>
<dbReference type="GO" id="GO:0006508">
    <property type="term" value="P:proteolysis"/>
    <property type="evidence" value="ECO:0007669"/>
    <property type="project" value="UniProtKB-KW"/>
</dbReference>
<evidence type="ECO:0000256" key="1">
    <source>
        <dbReference type="ARBA" id="ARBA00011079"/>
    </source>
</evidence>
<dbReference type="PANTHER" id="PTHR11010:SF120">
    <property type="entry name" value="LYSOSOMAL PRO-X CARBOXYPEPTIDASE"/>
    <property type="match status" value="1"/>
</dbReference>
<keyword evidence="4" id="KW-0378">Hydrolase</keyword>
<dbReference type="InterPro" id="IPR042269">
    <property type="entry name" value="Ser_carbopepase_S28_SKS"/>
</dbReference>
<evidence type="ECO:0000256" key="4">
    <source>
        <dbReference type="ARBA" id="ARBA00022801"/>
    </source>
</evidence>
<dbReference type="EMBL" id="AWUE01020389">
    <property type="protein sequence ID" value="OMO68453.1"/>
    <property type="molecule type" value="Genomic_DNA"/>
</dbReference>
<dbReference type="Gene3D" id="3.40.50.1820">
    <property type="entry name" value="alpha/beta hydrolase"/>
    <property type="match status" value="1"/>
</dbReference>
<evidence type="ECO:0000313" key="6">
    <source>
        <dbReference type="EMBL" id="OMO68453.1"/>
    </source>
</evidence>
<dbReference type="Proteomes" id="UP000187203">
    <property type="component" value="Unassembled WGS sequence"/>
</dbReference>
<evidence type="ECO:0000313" key="7">
    <source>
        <dbReference type="Proteomes" id="UP000187203"/>
    </source>
</evidence>
<dbReference type="STRING" id="93759.A0A1R3HDV3"/>
<keyword evidence="3" id="KW-0732">Signal</keyword>
<dbReference type="Pfam" id="PF05577">
    <property type="entry name" value="Peptidase_S28"/>
    <property type="match status" value="1"/>
</dbReference>
<comment type="similarity">
    <text evidence="1">Belongs to the peptidase S28 family.</text>
</comment>
<dbReference type="PANTHER" id="PTHR11010">
    <property type="entry name" value="PROTEASE S28 PRO-X CARBOXYPEPTIDASE-RELATED"/>
    <property type="match status" value="1"/>
</dbReference>
<sequence>MKIIEIGTLFLCFSVFFSSSFTISYAKLFTPRFPSSIIKAEQLSVSAKSNNGNKLYRAKYFTQILDHFNFNPASYQTFQHRYLINDTYWGGPEKNSPIFVYTGNEGDIEWFAQNTGFMFDIAPSFKALLVFIEHRFYGKSIPFGGNKDIAYSNATTLGYLTSTQALADYATLILDLKKNLTAVDSPVVVFGGSYGGMLAAWFRLKYPHVAIGALASSAPILNFENITSPYSFNNIITRDFRSESENCYKVIKGSWEQIDDTASQPGGLDLLRKSFKICKNYIDADALEGWLRTAFVYTAMTDYPIPTNFLNPLPAYPVKQMCKAIDDPATGNDTFAKLYGAANIYYNYTGSATCNDLADDSPDPHGLDMWVWQACTEMIMPTSGNNKESIFPESQWSYARRAEWCNDSYGIDPRPIWITTVFGGHDIYRALKRYGSNIIFFNGLRDPWSGGGVLKNISESIVAIVAEKGAHHVDLRYATSEDPKWLQDVREREVNIISNWISQYYHDLAQDNL</sequence>
<dbReference type="AlphaFoldDB" id="A0A1R3HDV3"/>
<protein>
    <submittedName>
        <fullName evidence="6">Peptidase S28</fullName>
    </submittedName>
</protein>
<dbReference type="InterPro" id="IPR008758">
    <property type="entry name" value="Peptidase_S28"/>
</dbReference>